<dbReference type="EC" id="2.7.4.27" evidence="5"/>
<dbReference type="EC" id="2.7.11.32" evidence="5"/>
<evidence type="ECO:0000256" key="2">
    <source>
        <dbReference type="ARBA" id="ARBA00022679"/>
    </source>
</evidence>
<sequence length="344" mass="37551">MSPETNKHAETHAGAETKKNVRTPNETEPVAGADDGAHPPGDASDHEDPDAVGGVNVGSAGDEAAPGARAAPGDGKKTVIYVLSDSLGETAEYAVRAAVSQFDYDTIDIRRIPFVDDISTLDEVLVSAKENEALIVYTLVVPELSAYLREKSAALGLEAIDLMTPLLERIARRTGQRPKHKPGLVHKLDEDYFKRVEAIEFAVKYDDGKDPRGILRADIVLIGVSRTSKTPLSMYLAHRRIKVANVPLVPEVAPPKELYQVSANRIIGLTIHPEALHQIRTERLKSLGLGLSASYARMERILEELEYAENLMKRLGCPVIDVTNKAVEETASLILQMIRGGRIR</sequence>
<comment type="catalytic activity">
    <reaction evidence="5">
        <text>N(tele)-phospho-L-histidyl/L-threonyl-[pyruvate, phosphate dikinase] + ADP = N(tele)-phospho-L-histidyl/O-phospho-L-threonyl-[pyruvate, phosphate dikinase] + AMP + H(+)</text>
        <dbReference type="Rhea" id="RHEA:43692"/>
        <dbReference type="Rhea" id="RHEA-COMP:10650"/>
        <dbReference type="Rhea" id="RHEA-COMP:10651"/>
        <dbReference type="ChEBI" id="CHEBI:15378"/>
        <dbReference type="ChEBI" id="CHEBI:30013"/>
        <dbReference type="ChEBI" id="CHEBI:61977"/>
        <dbReference type="ChEBI" id="CHEBI:83586"/>
        <dbReference type="ChEBI" id="CHEBI:456215"/>
        <dbReference type="ChEBI" id="CHEBI:456216"/>
        <dbReference type="EC" id="2.7.11.32"/>
    </reaction>
</comment>
<comment type="caution">
    <text evidence="8">The sequence shown here is derived from an EMBL/GenBank/DDBJ whole genome shotgun (WGS) entry which is preliminary data.</text>
</comment>
<dbReference type="Proteomes" id="UP000748108">
    <property type="component" value="Unassembled WGS sequence"/>
</dbReference>
<evidence type="ECO:0000256" key="1">
    <source>
        <dbReference type="ARBA" id="ARBA00022527"/>
    </source>
</evidence>
<accession>A0A2T5GDX6</accession>
<evidence type="ECO:0000256" key="3">
    <source>
        <dbReference type="ARBA" id="ARBA00022741"/>
    </source>
</evidence>
<reference evidence="8 9" key="1">
    <citation type="submission" date="2017-08" db="EMBL/GenBank/DDBJ databases">
        <title>Burning lignite coal seam in the remote Altai Mountains harbors a hydrogen-driven thermophilic microbial community.</title>
        <authorList>
            <person name="Kadnikov V.V."/>
            <person name="Mardanov A.V."/>
            <person name="Ivasenko D."/>
            <person name="Beletsky A.V."/>
            <person name="Karnachuk O.V."/>
            <person name="Ravin N.V."/>
        </authorList>
    </citation>
    <scope>NUCLEOTIDE SEQUENCE [LARGE SCALE GENOMIC DNA]</scope>
    <source>
        <strain evidence="8">AL33</strain>
    </source>
</reference>
<dbReference type="OrthoDB" id="9782201at2"/>
<dbReference type="AlphaFoldDB" id="A0A2T5GDX6"/>
<name>A0A2T5GDX6_HYDSH</name>
<dbReference type="InterPro" id="IPR026565">
    <property type="entry name" value="PPDK_reg"/>
</dbReference>
<dbReference type="GO" id="GO:0004674">
    <property type="term" value="F:protein serine/threonine kinase activity"/>
    <property type="evidence" value="ECO:0007669"/>
    <property type="project" value="UniProtKB-UniRule"/>
</dbReference>
<comment type="function">
    <text evidence="5">Bifunctional serine/threonine kinase and phosphorylase involved in the regulation of the pyruvate, phosphate dikinase (PPDK) by catalyzing its phosphorylation/dephosphorylation.</text>
</comment>
<organism evidence="8 9">
    <name type="scientific">Hydrogenibacillus schlegelii</name>
    <name type="common">Bacillus schlegelii</name>
    <dbReference type="NCBI Taxonomy" id="1484"/>
    <lineage>
        <taxon>Bacteria</taxon>
        <taxon>Bacillati</taxon>
        <taxon>Bacillota</taxon>
        <taxon>Bacilli</taxon>
        <taxon>Bacillales</taxon>
        <taxon>Bacillales Family X. Incertae Sedis</taxon>
        <taxon>Hydrogenibacillus</taxon>
    </lineage>
</organism>
<evidence type="ECO:0000313" key="7">
    <source>
        <dbReference type="EMBL" id="MBT9283005.1"/>
    </source>
</evidence>
<dbReference type="EMBL" id="JAHHQF010000071">
    <property type="protein sequence ID" value="MBT9283005.1"/>
    <property type="molecule type" value="Genomic_DNA"/>
</dbReference>
<keyword evidence="2 5" id="KW-0808">Transferase</keyword>
<evidence type="ECO:0000256" key="5">
    <source>
        <dbReference type="HAMAP-Rule" id="MF_00921"/>
    </source>
</evidence>
<proteinExistence type="inferred from homology"/>
<evidence type="ECO:0000256" key="4">
    <source>
        <dbReference type="ARBA" id="ARBA00022777"/>
    </source>
</evidence>
<feature type="region of interest" description="Disordered" evidence="6">
    <location>
        <begin position="1"/>
        <end position="72"/>
    </location>
</feature>
<dbReference type="PANTHER" id="PTHR31756">
    <property type="entry name" value="PYRUVATE, PHOSPHATE DIKINASE REGULATORY PROTEIN 1, CHLOROPLASTIC"/>
    <property type="match status" value="1"/>
</dbReference>
<protein>
    <recommendedName>
        <fullName evidence="5">Putative pyruvate, phosphate dikinase regulatory protein</fullName>
        <shortName evidence="5">PPDK regulatory protein</shortName>
        <ecNumber evidence="5">2.7.11.32</ecNumber>
        <ecNumber evidence="5">2.7.4.27</ecNumber>
    </recommendedName>
</protein>
<feature type="binding site" evidence="5">
    <location>
        <begin position="223"/>
        <end position="230"/>
    </location>
    <ligand>
        <name>ADP</name>
        <dbReference type="ChEBI" id="CHEBI:456216"/>
    </ligand>
</feature>
<dbReference type="GO" id="GO:0005524">
    <property type="term" value="F:ATP binding"/>
    <property type="evidence" value="ECO:0007669"/>
    <property type="project" value="InterPro"/>
</dbReference>
<dbReference type="GO" id="GO:0016776">
    <property type="term" value="F:phosphotransferase activity, phosphate group as acceptor"/>
    <property type="evidence" value="ECO:0007669"/>
    <property type="project" value="UniProtKB-UniRule"/>
</dbReference>
<keyword evidence="3 5" id="KW-0547">Nucleotide-binding</keyword>
<feature type="compositionally biased region" description="Basic and acidic residues" evidence="6">
    <location>
        <begin position="1"/>
        <end position="19"/>
    </location>
</feature>
<comment type="catalytic activity">
    <reaction evidence="5">
        <text>N(tele)-phospho-L-histidyl/O-phospho-L-threonyl-[pyruvate, phosphate dikinase] + phosphate + H(+) = N(tele)-phospho-L-histidyl/L-threonyl-[pyruvate, phosphate dikinase] + diphosphate</text>
        <dbReference type="Rhea" id="RHEA:43696"/>
        <dbReference type="Rhea" id="RHEA-COMP:10650"/>
        <dbReference type="Rhea" id="RHEA-COMP:10651"/>
        <dbReference type="ChEBI" id="CHEBI:15378"/>
        <dbReference type="ChEBI" id="CHEBI:30013"/>
        <dbReference type="ChEBI" id="CHEBI:33019"/>
        <dbReference type="ChEBI" id="CHEBI:43474"/>
        <dbReference type="ChEBI" id="CHEBI:61977"/>
        <dbReference type="ChEBI" id="CHEBI:83586"/>
        <dbReference type="EC" id="2.7.4.27"/>
    </reaction>
</comment>
<feature type="compositionally biased region" description="Low complexity" evidence="6">
    <location>
        <begin position="60"/>
        <end position="72"/>
    </location>
</feature>
<evidence type="ECO:0000313" key="9">
    <source>
        <dbReference type="Proteomes" id="UP000244180"/>
    </source>
</evidence>
<dbReference type="PANTHER" id="PTHR31756:SF3">
    <property type="entry name" value="PYRUVATE, PHOSPHATE DIKINASE REGULATORY PROTEIN 1, CHLOROPLASTIC"/>
    <property type="match status" value="1"/>
</dbReference>
<dbReference type="Proteomes" id="UP000244180">
    <property type="component" value="Unassembled WGS sequence"/>
</dbReference>
<dbReference type="InterPro" id="IPR005177">
    <property type="entry name" value="Kinase-pyrophosphorylase"/>
</dbReference>
<evidence type="ECO:0000256" key="6">
    <source>
        <dbReference type="SAM" id="MobiDB-lite"/>
    </source>
</evidence>
<dbReference type="Pfam" id="PF03618">
    <property type="entry name" value="Kinase-PPPase"/>
    <property type="match status" value="1"/>
</dbReference>
<keyword evidence="4 5" id="KW-0418">Kinase</keyword>
<dbReference type="HAMAP" id="MF_00921">
    <property type="entry name" value="PDRP"/>
    <property type="match status" value="1"/>
</dbReference>
<dbReference type="EMBL" id="PEBV01000004">
    <property type="protein sequence ID" value="PTQ54378.1"/>
    <property type="molecule type" value="Genomic_DNA"/>
</dbReference>
<comment type="similarity">
    <text evidence="5">Belongs to the pyruvate, phosphate/water dikinase regulatory protein family. PDRP subfamily.</text>
</comment>
<reference evidence="7" key="2">
    <citation type="journal article" date="2021" name="Microbiology">
        <title>Metagenomic Analysis of the Microbial Community in the Underground Coal Fire Area (Kemerovo Region, Russia) Revealed Predominance of Thermophilic Members of the Phyla Deinococcus-thermus, Aquificae, and Firmicutes.</title>
        <authorList>
            <person name="Kadnikov V."/>
            <person name="Mardanov A.V."/>
            <person name="Beletsky A.V."/>
            <person name="Karnachuk O.V."/>
            <person name="Ravin N.V."/>
        </authorList>
    </citation>
    <scope>NUCLEOTIDE SEQUENCE</scope>
    <source>
        <strain evidence="7">RBS10-49</strain>
    </source>
</reference>
<dbReference type="GO" id="GO:0043531">
    <property type="term" value="F:ADP binding"/>
    <property type="evidence" value="ECO:0007669"/>
    <property type="project" value="UniProtKB-UniRule"/>
</dbReference>
<evidence type="ECO:0000313" key="8">
    <source>
        <dbReference type="EMBL" id="PTQ54378.1"/>
    </source>
</evidence>
<gene>
    <name evidence="8" type="ORF">HSCHL_0297</name>
    <name evidence="7" type="ORF">KM312_10240</name>
</gene>
<keyword evidence="1 5" id="KW-0723">Serine/threonine-protein kinase</keyword>
<dbReference type="NCBIfam" id="NF003742">
    <property type="entry name" value="PRK05339.1"/>
    <property type="match status" value="1"/>
</dbReference>